<reference evidence="1 2" key="1">
    <citation type="journal article" date="2014" name="Antonie Van Leeuwenhoek">
        <title>Roseivivax atlanticus sp. nov., isolated from surface seawater of the Atlantic Ocean.</title>
        <authorList>
            <person name="Li G."/>
            <person name="Lai Q."/>
            <person name="Liu X."/>
            <person name="Sun F."/>
            <person name="Shao Z."/>
        </authorList>
    </citation>
    <scope>NUCLEOTIDE SEQUENCE [LARGE SCALE GENOMIC DNA]</scope>
    <source>
        <strain evidence="1 2">22II-s10s</strain>
    </source>
</reference>
<dbReference type="STRING" id="1379903.ATO8_08381"/>
<dbReference type="eggNOG" id="COG5338">
    <property type="taxonomic scope" value="Bacteria"/>
</dbReference>
<name>W4HKF8_9RHOB</name>
<comment type="caution">
    <text evidence="1">The sequence shown here is derived from an EMBL/GenBank/DDBJ whole genome shotgun (WGS) entry which is preliminary data.</text>
</comment>
<evidence type="ECO:0000313" key="1">
    <source>
        <dbReference type="EMBL" id="ETW13214.1"/>
    </source>
</evidence>
<sequence>MGLAQETGGLTGRATLGAGLRHEDGTTTPVGEIGVALSSITRTETLGLSFGTVLARGGGQGDDETDIDAGLSYSRLGPRSGLSFDLGYVRNDVGVLTSEEETLDPDALRFDSGKRTVADAALRYVFGTDMPVGGDVGIETRDVSYSGLPDGALEDFRTRGADATLIFALTPTADLRLSAETSRTESEGDGEDADRSVATVGLDVQVSPSLEATLGLGVSELRRSAPGVDEEIDRGPEIELGLVRSVRDGTYGLRATHVLTGDGPRTELRATRVRTLPTGALTWELGASHADEFGLDPVLALGYERSTRAATLSVALAREIEADLFGDTFASDSLALGLRRDLTPRADLTAGVAYRDVEPFADGVAEVERLEMSFGMNYALTRDVDLRLSAERTRIRTGGSDGDRVTNSVFLGVERGIDWRP</sequence>
<dbReference type="AlphaFoldDB" id="W4HKF8"/>
<dbReference type="EMBL" id="AQQW01000004">
    <property type="protein sequence ID" value="ETW13214.1"/>
    <property type="molecule type" value="Genomic_DNA"/>
</dbReference>
<dbReference type="Proteomes" id="UP000019063">
    <property type="component" value="Unassembled WGS sequence"/>
</dbReference>
<dbReference type="SUPFAM" id="SSF56935">
    <property type="entry name" value="Porins"/>
    <property type="match status" value="1"/>
</dbReference>
<evidence type="ECO:0000313" key="2">
    <source>
        <dbReference type="Proteomes" id="UP000019063"/>
    </source>
</evidence>
<keyword evidence="2" id="KW-1185">Reference proteome</keyword>
<protein>
    <submittedName>
        <fullName evidence="1">Uncharacterized protein</fullName>
    </submittedName>
</protein>
<organism evidence="1 2">
    <name type="scientific">Roseivivax marinus</name>
    <dbReference type="NCBI Taxonomy" id="1379903"/>
    <lineage>
        <taxon>Bacteria</taxon>
        <taxon>Pseudomonadati</taxon>
        <taxon>Pseudomonadota</taxon>
        <taxon>Alphaproteobacteria</taxon>
        <taxon>Rhodobacterales</taxon>
        <taxon>Roseobacteraceae</taxon>
        <taxon>Roseivivax</taxon>
    </lineage>
</organism>
<accession>W4HKF8</accession>
<proteinExistence type="predicted"/>
<gene>
    <name evidence="1" type="ORF">ATO8_08381</name>
</gene>